<reference evidence="1 2" key="1">
    <citation type="journal article" date="2024" name="IMA Fungus">
        <title>IMA Genome - F19 : A genome assembly and annotation guide to empower mycologists, including annotated draft genome sequences of Ceratocystis pirilliformis, Diaporthe australafricana, Fusarium ophioides, Paecilomyces lecythidis, and Sporothrix stenoceras.</title>
        <authorList>
            <person name="Aylward J."/>
            <person name="Wilson A.M."/>
            <person name="Visagie C.M."/>
            <person name="Spraker J."/>
            <person name="Barnes I."/>
            <person name="Buitendag C."/>
            <person name="Ceriani C."/>
            <person name="Del Mar Angel L."/>
            <person name="du Plessis D."/>
            <person name="Fuchs T."/>
            <person name="Gasser K."/>
            <person name="Kramer D."/>
            <person name="Li W."/>
            <person name="Munsamy K."/>
            <person name="Piso A."/>
            <person name="Price J.L."/>
            <person name="Sonnekus B."/>
            <person name="Thomas C."/>
            <person name="van der Nest A."/>
            <person name="van Dijk A."/>
            <person name="van Heerden A."/>
            <person name="van Vuuren N."/>
            <person name="Yilmaz N."/>
            <person name="Duong T.A."/>
            <person name="van der Merwe N.A."/>
            <person name="Wingfield M.J."/>
            <person name="Wingfield B.D."/>
        </authorList>
    </citation>
    <scope>NUCLEOTIDE SEQUENCE [LARGE SCALE GENOMIC DNA]</scope>
    <source>
        <strain evidence="1 2">CMW 18300</strain>
    </source>
</reference>
<dbReference type="Proteomes" id="UP001583177">
    <property type="component" value="Unassembled WGS sequence"/>
</dbReference>
<evidence type="ECO:0000313" key="1">
    <source>
        <dbReference type="EMBL" id="KAL1850727.1"/>
    </source>
</evidence>
<keyword evidence="2" id="KW-1185">Reference proteome</keyword>
<accession>A0ABR3W1K2</accession>
<organism evidence="1 2">
    <name type="scientific">Diaporthe australafricana</name>
    <dbReference type="NCBI Taxonomy" id="127596"/>
    <lineage>
        <taxon>Eukaryota</taxon>
        <taxon>Fungi</taxon>
        <taxon>Dikarya</taxon>
        <taxon>Ascomycota</taxon>
        <taxon>Pezizomycotina</taxon>
        <taxon>Sordariomycetes</taxon>
        <taxon>Sordariomycetidae</taxon>
        <taxon>Diaporthales</taxon>
        <taxon>Diaporthaceae</taxon>
        <taxon>Diaporthe</taxon>
    </lineage>
</organism>
<protein>
    <submittedName>
        <fullName evidence="1">Uncharacterized protein</fullName>
    </submittedName>
</protein>
<name>A0ABR3W1K2_9PEZI</name>
<proteinExistence type="predicted"/>
<dbReference type="EMBL" id="JAWRVE010000182">
    <property type="protein sequence ID" value="KAL1850727.1"/>
    <property type="molecule type" value="Genomic_DNA"/>
</dbReference>
<comment type="caution">
    <text evidence="1">The sequence shown here is derived from an EMBL/GenBank/DDBJ whole genome shotgun (WGS) entry which is preliminary data.</text>
</comment>
<sequence length="64" mass="6857">MAVHPAIAGLVGMFDLATGGENVAVGESILQETTEESVFDPDFRTLVDPSQYQDGGIYRSIVKL</sequence>
<gene>
    <name evidence="1" type="ORF">Daus18300_012805</name>
</gene>
<evidence type="ECO:0000313" key="2">
    <source>
        <dbReference type="Proteomes" id="UP001583177"/>
    </source>
</evidence>